<reference evidence="3" key="1">
    <citation type="submission" date="2019-11" db="EMBL/GenBank/DDBJ databases">
        <authorList>
            <person name="Li J."/>
        </authorList>
    </citation>
    <scope>NUCLEOTIDE SEQUENCE</scope>
    <source>
        <strain evidence="3">B6B</strain>
    </source>
</reference>
<feature type="compositionally biased region" description="Low complexity" evidence="1">
    <location>
        <begin position="156"/>
        <end position="167"/>
    </location>
</feature>
<evidence type="ECO:0000259" key="2">
    <source>
        <dbReference type="Pfam" id="PF03413"/>
    </source>
</evidence>
<dbReference type="Pfam" id="PF03413">
    <property type="entry name" value="PepSY"/>
    <property type="match status" value="2"/>
</dbReference>
<sequence length="232" mass="25323">MKNRKFISIVGALVIVGGAFGIYQLTASPASASLSEEEARTKAQNQFPGEVVEIELDENGKNSVYEVEIEGTDRSYELLIDANSGEILHLEEDFKGTNKTSDGKDDQERSTDDDSSNDDTNDDKNVTLTEKSDDNADGKNENTTDKNDDDADDSETNVSKKSTNTKTPISSEKAKEIALAEVNGTITEIELDEDDGYLTYEIELVTDKNEVDIDIDAYTGAIIAVSLDDLDD</sequence>
<feature type="compositionally biased region" description="Basic and acidic residues" evidence="1">
    <location>
        <begin position="91"/>
        <end position="112"/>
    </location>
</feature>
<evidence type="ECO:0000313" key="3">
    <source>
        <dbReference type="EMBL" id="MRH42663.1"/>
    </source>
</evidence>
<keyword evidence="4" id="KW-1185">Reference proteome</keyword>
<dbReference type="EMBL" id="WJNG01000006">
    <property type="protein sequence ID" value="MRH42663.1"/>
    <property type="molecule type" value="Genomic_DNA"/>
</dbReference>
<name>A0A6A8DA85_9BACI</name>
<organism evidence="3 4">
    <name type="scientific">Aquibacillus halophilus</name>
    <dbReference type="NCBI Taxonomy" id="930132"/>
    <lineage>
        <taxon>Bacteria</taxon>
        <taxon>Bacillati</taxon>
        <taxon>Bacillota</taxon>
        <taxon>Bacilli</taxon>
        <taxon>Bacillales</taxon>
        <taxon>Bacillaceae</taxon>
        <taxon>Aquibacillus</taxon>
    </lineage>
</organism>
<accession>A0A6A8DA85</accession>
<feature type="region of interest" description="Disordered" evidence="1">
    <location>
        <begin position="91"/>
        <end position="170"/>
    </location>
</feature>
<proteinExistence type="predicted"/>
<dbReference type="InterPro" id="IPR025711">
    <property type="entry name" value="PepSY"/>
</dbReference>
<feature type="compositionally biased region" description="Basic and acidic residues" evidence="1">
    <location>
        <begin position="122"/>
        <end position="146"/>
    </location>
</feature>
<comment type="caution">
    <text evidence="3">The sequence shown here is derived from an EMBL/GenBank/DDBJ whole genome shotgun (WGS) entry which is preliminary data.</text>
</comment>
<dbReference type="AlphaFoldDB" id="A0A6A8DA85"/>
<dbReference type="Gene3D" id="3.10.450.40">
    <property type="match status" value="2"/>
</dbReference>
<dbReference type="OrthoDB" id="5361545at2"/>
<evidence type="ECO:0000313" key="4">
    <source>
        <dbReference type="Proteomes" id="UP000799092"/>
    </source>
</evidence>
<protein>
    <recommendedName>
        <fullName evidence="2">PepSY domain-containing protein</fullName>
    </recommendedName>
</protein>
<evidence type="ECO:0000256" key="1">
    <source>
        <dbReference type="SAM" id="MobiDB-lite"/>
    </source>
</evidence>
<dbReference type="RefSeq" id="WP_153736315.1">
    <property type="nucleotide sequence ID" value="NZ_WJNG01000006.1"/>
</dbReference>
<gene>
    <name evidence="3" type="ORF">GH741_08185</name>
</gene>
<feature type="domain" description="PepSY" evidence="2">
    <location>
        <begin position="34"/>
        <end position="88"/>
    </location>
</feature>
<dbReference type="Proteomes" id="UP000799092">
    <property type="component" value="Unassembled WGS sequence"/>
</dbReference>
<feature type="domain" description="PepSY" evidence="2">
    <location>
        <begin position="168"/>
        <end position="225"/>
    </location>
</feature>